<gene>
    <name evidence="1" type="ORF">MHEC_28940</name>
</gene>
<name>A0A2G8ASY3_9MYCO</name>
<dbReference type="AlphaFoldDB" id="A0A2G8ASY3"/>
<dbReference type="Proteomes" id="UP000595446">
    <property type="component" value="Chromosome"/>
</dbReference>
<evidence type="ECO:0000313" key="1">
    <source>
        <dbReference type="EMBL" id="BCO36461.1"/>
    </source>
</evidence>
<proteinExistence type="predicted"/>
<accession>A0A2G8ASY3</accession>
<reference evidence="1 2" key="1">
    <citation type="submission" date="2020-12" db="EMBL/GenBank/DDBJ databases">
        <title>Complete genome sequence of Mycobacterium heckeshornense JCM 15655T, closely related to a pathogenic non-tuberculous mycobacterial species Mycobacterium xenopi.</title>
        <authorList>
            <person name="Yoshida M."/>
            <person name="Fukano H."/>
            <person name="Asakura T."/>
            <person name="Suzuki M."/>
            <person name="Hoshino Y."/>
        </authorList>
    </citation>
    <scope>NUCLEOTIDE SEQUENCE [LARGE SCALE GENOMIC DNA]</scope>
    <source>
        <strain evidence="1 2">JCM 15655</strain>
    </source>
</reference>
<keyword evidence="2" id="KW-1185">Reference proteome</keyword>
<dbReference type="EMBL" id="AP024237">
    <property type="protein sequence ID" value="BCO36461.1"/>
    <property type="molecule type" value="Genomic_DNA"/>
</dbReference>
<protein>
    <submittedName>
        <fullName evidence="1">Uncharacterized protein</fullName>
    </submittedName>
</protein>
<sequence length="84" mass="9400">MADWWISLDETAPTSGNPRAENVAVRGTHTGLMINPAVLPVILDRLAQPEDNWRPFTPAARLARWYPRAATWIPHPRESESAGQ</sequence>
<evidence type="ECO:0000313" key="2">
    <source>
        <dbReference type="Proteomes" id="UP000595446"/>
    </source>
</evidence>
<organism evidence="1 2">
    <name type="scientific">Mycobacterium heckeshornense</name>
    <dbReference type="NCBI Taxonomy" id="110505"/>
    <lineage>
        <taxon>Bacteria</taxon>
        <taxon>Bacillati</taxon>
        <taxon>Actinomycetota</taxon>
        <taxon>Actinomycetes</taxon>
        <taxon>Mycobacteriales</taxon>
        <taxon>Mycobacteriaceae</taxon>
        <taxon>Mycobacterium</taxon>
    </lineage>
</organism>